<evidence type="ECO:0000259" key="2">
    <source>
        <dbReference type="PROSITE" id="PS50110"/>
    </source>
</evidence>
<reference evidence="3" key="1">
    <citation type="submission" date="2020-02" db="EMBL/GenBank/DDBJ databases">
        <authorList>
            <person name="Meier V. D."/>
        </authorList>
    </citation>
    <scope>NUCLEOTIDE SEQUENCE</scope>
    <source>
        <strain evidence="3">AVDCRST_MAG92</strain>
    </source>
</reference>
<dbReference type="CDD" id="cd17557">
    <property type="entry name" value="REC_Rcp-like"/>
    <property type="match status" value="1"/>
</dbReference>
<dbReference type="InterPro" id="IPR052893">
    <property type="entry name" value="TCS_response_regulator"/>
</dbReference>
<dbReference type="AlphaFoldDB" id="A0A6J4INV7"/>
<dbReference type="GO" id="GO:0000160">
    <property type="term" value="P:phosphorelay signal transduction system"/>
    <property type="evidence" value="ECO:0007669"/>
    <property type="project" value="InterPro"/>
</dbReference>
<feature type="domain" description="Response regulatory" evidence="2">
    <location>
        <begin position="7"/>
        <end position="135"/>
    </location>
</feature>
<dbReference type="SMART" id="SM00448">
    <property type="entry name" value="REC"/>
    <property type="match status" value="1"/>
</dbReference>
<dbReference type="EMBL" id="CADCTM010000329">
    <property type="protein sequence ID" value="CAA9255291.1"/>
    <property type="molecule type" value="Genomic_DNA"/>
</dbReference>
<evidence type="ECO:0000313" key="3">
    <source>
        <dbReference type="EMBL" id="CAA9255291.1"/>
    </source>
</evidence>
<gene>
    <name evidence="3" type="ORF">AVDCRST_MAG92-2219</name>
</gene>
<organism evidence="3">
    <name type="scientific">uncultured Coleofasciculus sp</name>
    <dbReference type="NCBI Taxonomy" id="1267456"/>
    <lineage>
        <taxon>Bacteria</taxon>
        <taxon>Bacillati</taxon>
        <taxon>Cyanobacteriota</taxon>
        <taxon>Cyanophyceae</taxon>
        <taxon>Coleofasciculales</taxon>
        <taxon>Coleofasciculaceae</taxon>
        <taxon>Coleofasciculus</taxon>
        <taxon>environmental samples</taxon>
    </lineage>
</organism>
<protein>
    <submittedName>
        <fullName evidence="3">Response regulator receiver protein</fullName>
    </submittedName>
</protein>
<proteinExistence type="predicted"/>
<dbReference type="Pfam" id="PF00072">
    <property type="entry name" value="Response_reg"/>
    <property type="match status" value="1"/>
</dbReference>
<dbReference type="PROSITE" id="PS50110">
    <property type="entry name" value="RESPONSE_REGULATORY"/>
    <property type="match status" value="1"/>
</dbReference>
<dbReference type="Gene3D" id="3.40.50.2300">
    <property type="match status" value="1"/>
</dbReference>
<accession>A0A6J4INV7</accession>
<dbReference type="PANTHER" id="PTHR44520:SF1">
    <property type="entry name" value="TWO-COMPONENT SYSTEM REGULATORY PROTEIN"/>
    <property type="match status" value="1"/>
</dbReference>
<dbReference type="InterPro" id="IPR011006">
    <property type="entry name" value="CheY-like_superfamily"/>
</dbReference>
<dbReference type="PANTHER" id="PTHR44520">
    <property type="entry name" value="RESPONSE REGULATOR RCP1-RELATED"/>
    <property type="match status" value="1"/>
</dbReference>
<feature type="modified residue" description="4-aspartylphosphate" evidence="1">
    <location>
        <position position="68"/>
    </location>
</feature>
<evidence type="ECO:0000256" key="1">
    <source>
        <dbReference type="PROSITE-ProRule" id="PRU00169"/>
    </source>
</evidence>
<sequence length="150" mass="17178">MNTEHGIILLVEDNPRDVLLMKRAFRKANLTISLQVVEDGEAAVRYLSGVEPYSDRLRYPLPVLVLLDLKLPRKSGAEVLAWVRQQPELKRLPIVILTSSKEYVDVNNIYDLGGNAYMVKPIAFDNLVDIVKTLNRHWIIFNEKPELGRI</sequence>
<name>A0A6J4INV7_9CYAN</name>
<dbReference type="InterPro" id="IPR001789">
    <property type="entry name" value="Sig_transdc_resp-reg_receiver"/>
</dbReference>
<keyword evidence="1" id="KW-0597">Phosphoprotein</keyword>
<dbReference type="SUPFAM" id="SSF52172">
    <property type="entry name" value="CheY-like"/>
    <property type="match status" value="1"/>
</dbReference>